<sequence>MGTPPVLVCRPLPRTPSPRNNPASSALRSSVPLMSAVPQVSLARIHSCLSGGSYFQTSPSFTPTLQ</sequence>
<dbReference type="AlphaFoldDB" id="A0A4Y2E4G3"/>
<name>A0A4Y2E4G3_ARAVE</name>
<evidence type="ECO:0000313" key="3">
    <source>
        <dbReference type="Proteomes" id="UP000499080"/>
    </source>
</evidence>
<dbReference type="Proteomes" id="UP000499080">
    <property type="component" value="Unassembled WGS sequence"/>
</dbReference>
<evidence type="ECO:0000256" key="1">
    <source>
        <dbReference type="SAM" id="MobiDB-lite"/>
    </source>
</evidence>
<dbReference type="EMBL" id="BGPR01000509">
    <property type="protein sequence ID" value="GBM24030.1"/>
    <property type="molecule type" value="Genomic_DNA"/>
</dbReference>
<reference evidence="2 3" key="1">
    <citation type="journal article" date="2019" name="Sci. Rep.">
        <title>Orb-weaving spider Araneus ventricosus genome elucidates the spidroin gene catalogue.</title>
        <authorList>
            <person name="Kono N."/>
            <person name="Nakamura H."/>
            <person name="Ohtoshi R."/>
            <person name="Moran D.A.P."/>
            <person name="Shinohara A."/>
            <person name="Yoshida Y."/>
            <person name="Fujiwara M."/>
            <person name="Mori M."/>
            <person name="Tomita M."/>
            <person name="Arakawa K."/>
        </authorList>
    </citation>
    <scope>NUCLEOTIDE SEQUENCE [LARGE SCALE GENOMIC DNA]</scope>
</reference>
<accession>A0A4Y2E4G3</accession>
<feature type="region of interest" description="Disordered" evidence="1">
    <location>
        <begin position="1"/>
        <end position="29"/>
    </location>
</feature>
<feature type="compositionally biased region" description="Polar residues" evidence="1">
    <location>
        <begin position="17"/>
        <end position="28"/>
    </location>
</feature>
<comment type="caution">
    <text evidence="2">The sequence shown here is derived from an EMBL/GenBank/DDBJ whole genome shotgun (WGS) entry which is preliminary data.</text>
</comment>
<keyword evidence="3" id="KW-1185">Reference proteome</keyword>
<organism evidence="2 3">
    <name type="scientific">Araneus ventricosus</name>
    <name type="common">Orbweaver spider</name>
    <name type="synonym">Epeira ventricosa</name>
    <dbReference type="NCBI Taxonomy" id="182803"/>
    <lineage>
        <taxon>Eukaryota</taxon>
        <taxon>Metazoa</taxon>
        <taxon>Ecdysozoa</taxon>
        <taxon>Arthropoda</taxon>
        <taxon>Chelicerata</taxon>
        <taxon>Arachnida</taxon>
        <taxon>Araneae</taxon>
        <taxon>Araneomorphae</taxon>
        <taxon>Entelegynae</taxon>
        <taxon>Araneoidea</taxon>
        <taxon>Araneidae</taxon>
        <taxon>Araneus</taxon>
    </lineage>
</organism>
<gene>
    <name evidence="2" type="ORF">AVEN_33991_1</name>
</gene>
<proteinExistence type="predicted"/>
<protein>
    <submittedName>
        <fullName evidence="2">Uncharacterized protein</fullName>
    </submittedName>
</protein>
<evidence type="ECO:0000313" key="2">
    <source>
        <dbReference type="EMBL" id="GBM24030.1"/>
    </source>
</evidence>